<feature type="transmembrane region" description="Helical" evidence="2">
    <location>
        <begin position="160"/>
        <end position="178"/>
    </location>
</feature>
<reference evidence="3 4" key="1">
    <citation type="submission" date="2016-04" db="EMBL/GenBank/DDBJ databases">
        <title>A degradative enzymes factory behind the ericoid mycorrhizal symbiosis.</title>
        <authorList>
            <consortium name="DOE Joint Genome Institute"/>
            <person name="Martino E."/>
            <person name="Morin E."/>
            <person name="Grelet G."/>
            <person name="Kuo A."/>
            <person name="Kohler A."/>
            <person name="Daghino S."/>
            <person name="Barry K."/>
            <person name="Choi C."/>
            <person name="Cichocki N."/>
            <person name="Clum A."/>
            <person name="Copeland A."/>
            <person name="Hainaut M."/>
            <person name="Haridas S."/>
            <person name="Labutti K."/>
            <person name="Lindquist E."/>
            <person name="Lipzen A."/>
            <person name="Khouja H.-R."/>
            <person name="Murat C."/>
            <person name="Ohm R."/>
            <person name="Olson A."/>
            <person name="Spatafora J."/>
            <person name="Veneault-Fourrey C."/>
            <person name="Henrissat B."/>
            <person name="Grigoriev I."/>
            <person name="Martin F."/>
            <person name="Perotto S."/>
        </authorList>
    </citation>
    <scope>NUCLEOTIDE SEQUENCE [LARGE SCALE GENOMIC DNA]</scope>
    <source>
        <strain evidence="3 4">E</strain>
    </source>
</reference>
<keyword evidence="2" id="KW-1133">Transmembrane helix</keyword>
<protein>
    <submittedName>
        <fullName evidence="3">Uncharacterized protein</fullName>
    </submittedName>
</protein>
<dbReference type="Proteomes" id="UP000235371">
    <property type="component" value="Unassembled WGS sequence"/>
</dbReference>
<feature type="transmembrane region" description="Helical" evidence="2">
    <location>
        <begin position="127"/>
        <end position="148"/>
    </location>
</feature>
<evidence type="ECO:0000256" key="2">
    <source>
        <dbReference type="SAM" id="Phobius"/>
    </source>
</evidence>
<feature type="transmembrane region" description="Helical" evidence="2">
    <location>
        <begin position="49"/>
        <end position="68"/>
    </location>
</feature>
<proteinExistence type="predicted"/>
<feature type="transmembrane region" description="Helical" evidence="2">
    <location>
        <begin position="249"/>
        <end position="275"/>
    </location>
</feature>
<keyword evidence="4" id="KW-1185">Reference proteome</keyword>
<dbReference type="GeneID" id="36591924"/>
<evidence type="ECO:0000313" key="4">
    <source>
        <dbReference type="Proteomes" id="UP000235371"/>
    </source>
</evidence>
<evidence type="ECO:0000256" key="1">
    <source>
        <dbReference type="SAM" id="MobiDB-lite"/>
    </source>
</evidence>
<dbReference type="AlphaFoldDB" id="A0A2J6SRZ9"/>
<accession>A0A2J6SRZ9</accession>
<keyword evidence="2" id="KW-0472">Membrane</keyword>
<feature type="compositionally biased region" description="Polar residues" evidence="1">
    <location>
        <begin position="365"/>
        <end position="374"/>
    </location>
</feature>
<organism evidence="3 4">
    <name type="scientific">Hyaloscypha bicolor E</name>
    <dbReference type="NCBI Taxonomy" id="1095630"/>
    <lineage>
        <taxon>Eukaryota</taxon>
        <taxon>Fungi</taxon>
        <taxon>Dikarya</taxon>
        <taxon>Ascomycota</taxon>
        <taxon>Pezizomycotina</taxon>
        <taxon>Leotiomycetes</taxon>
        <taxon>Helotiales</taxon>
        <taxon>Hyaloscyphaceae</taxon>
        <taxon>Hyaloscypha</taxon>
        <taxon>Hyaloscypha bicolor</taxon>
    </lineage>
</organism>
<dbReference type="RefSeq" id="XP_024730424.1">
    <property type="nucleotide sequence ID" value="XM_024883847.1"/>
</dbReference>
<feature type="transmembrane region" description="Helical" evidence="2">
    <location>
        <begin position="88"/>
        <end position="107"/>
    </location>
</feature>
<feature type="region of interest" description="Disordered" evidence="1">
    <location>
        <begin position="209"/>
        <end position="237"/>
    </location>
</feature>
<evidence type="ECO:0000313" key="3">
    <source>
        <dbReference type="EMBL" id="PMD53520.1"/>
    </source>
</evidence>
<dbReference type="OrthoDB" id="3536305at2759"/>
<dbReference type="EMBL" id="KZ613872">
    <property type="protein sequence ID" value="PMD53520.1"/>
    <property type="molecule type" value="Genomic_DNA"/>
</dbReference>
<sequence>MASSRAPLFADPNRHSMESTYDDEETALLGGIATTSPTRPFATSFYPTLYLRSLALILSIPAFIIFIVEGPSYSPSIVFLSFAIARQIAVLGSHFGSQVVVIHIEIVHPKWKSVSAKAQEKWIKKSVAGAIDAGILLGLLVSLAIVAKKVDTTHGLPKEVTHAVILGFIVFGLLLVSITDFGYPNLVTLALAVEKPVDGVLKLATSVQYGEPEETEEQPETHQYGRPGKRNSQTPDDDYFRRSQGFNAVAISVSIFLQYFPARLSFSLLFLFLFLGHELPIQPFKPWVLIHLLFTTHDTQRARQRGVFDEEEIDREEDIPPEVECTGTISVQQPLQGIEETQEYVEGNCDNLDHQTDESEGDADAQSQYSSGGTVLSPEVMFRGFQLR</sequence>
<gene>
    <name evidence="3" type="ORF">K444DRAFT_635315</name>
</gene>
<keyword evidence="2" id="KW-0812">Transmembrane</keyword>
<dbReference type="InParanoid" id="A0A2J6SRZ9"/>
<feature type="region of interest" description="Disordered" evidence="1">
    <location>
        <begin position="350"/>
        <end position="374"/>
    </location>
</feature>
<name>A0A2J6SRZ9_9HELO</name>